<organism evidence="1 2">
    <name type="scientific">Lysinibacillus fusiformis</name>
    <dbReference type="NCBI Taxonomy" id="28031"/>
    <lineage>
        <taxon>Bacteria</taxon>
        <taxon>Bacillati</taxon>
        <taxon>Bacillota</taxon>
        <taxon>Bacilli</taxon>
        <taxon>Bacillales</taxon>
        <taxon>Bacillaceae</taxon>
        <taxon>Lysinibacillus</taxon>
    </lineage>
</organism>
<comment type="caution">
    <text evidence="1">The sequence shown here is derived from an EMBL/GenBank/DDBJ whole genome shotgun (WGS) entry which is preliminary data.</text>
</comment>
<gene>
    <name evidence="1" type="ORF">BG258_22510</name>
</gene>
<keyword evidence="1" id="KW-0547">Nucleotide-binding</keyword>
<dbReference type="Proteomes" id="UP000094784">
    <property type="component" value="Unassembled WGS sequence"/>
</dbReference>
<dbReference type="InterPro" id="IPR036890">
    <property type="entry name" value="HATPase_C_sf"/>
</dbReference>
<dbReference type="PANTHER" id="PTHR23336:SF11">
    <property type="entry name" value="OS06G0622000 PROTEIN"/>
    <property type="match status" value="1"/>
</dbReference>
<dbReference type="Gene3D" id="3.30.565.10">
    <property type="entry name" value="Histidine kinase-like ATPase, C-terminal domain"/>
    <property type="match status" value="1"/>
</dbReference>
<reference evidence="1 2" key="1">
    <citation type="submission" date="2016-09" db="EMBL/GenBank/DDBJ databases">
        <title>Draft genome sequence of the soil isolate, Lysinibacillus fusiformis M5, a potential hypoxanthine producer.</title>
        <authorList>
            <person name="Gallegos-Monterrosa R."/>
            <person name="Maroti G."/>
            <person name="Balint B."/>
            <person name="Kovacs A.T."/>
        </authorList>
    </citation>
    <scope>NUCLEOTIDE SEQUENCE [LARGE SCALE GENOMIC DNA]</scope>
    <source>
        <strain evidence="1 2">M5</strain>
    </source>
</reference>
<protein>
    <submittedName>
        <fullName evidence="1">ATP-binding protein</fullName>
    </submittedName>
</protein>
<dbReference type="InterPro" id="IPR045261">
    <property type="entry name" value="MORC_ATPase"/>
</dbReference>
<name>A0A1E4QYW9_9BACI</name>
<evidence type="ECO:0000313" key="1">
    <source>
        <dbReference type="EMBL" id="ODV53404.1"/>
    </source>
</evidence>
<dbReference type="Pfam" id="PF13589">
    <property type="entry name" value="HATPase_c_3"/>
    <property type="match status" value="1"/>
</dbReference>
<dbReference type="GO" id="GO:0005524">
    <property type="term" value="F:ATP binding"/>
    <property type="evidence" value="ECO:0007669"/>
    <property type="project" value="UniProtKB-KW"/>
</dbReference>
<dbReference type="PANTHER" id="PTHR23336">
    <property type="entry name" value="ZINC FINGER CW-TYPE COILED-COIL DOMAIN PROTEIN 3"/>
    <property type="match status" value="1"/>
</dbReference>
<proteinExistence type="predicted"/>
<accession>A0A1E4QYW9</accession>
<dbReference type="EMBL" id="MECQ01000006">
    <property type="protein sequence ID" value="ODV53404.1"/>
    <property type="molecule type" value="Genomic_DNA"/>
</dbReference>
<dbReference type="RefSeq" id="WP_069482535.1">
    <property type="nucleotide sequence ID" value="NZ_KV766182.1"/>
</dbReference>
<dbReference type="OrthoDB" id="9813438at2"/>
<sequence>MDGTIHTQPAATPVIHALRNIGYKAQTAIADIVDNSIDAHSTAIDLQFEYGNGDGFILIKDNGSGMDEDELQIAMTIGSKDPRDERDKNELGRFGMGLKTASFSLGKRVSVISKKNGIISERCWDLDLVSKHNEWYLYKKVPDSILHDLPDIEGESGTIVYIDKLDRFSKAGLSSPLKKKSYFTKIKRIRDYLELVYHLLLNDNLTITINNNQLNGWDPFLLNMSETIQEKILEGEKQAFRVNGKRVIVRPYVLPHPSNYNSTEFTQAGGLKGWREHQGFYIYRENRLVTFGDWLGLFKKESIYDLVRIRVDFLNASDDDWKIDIKKSSISIPEEAKENLESIGRYYRQLSQDIMLYRTKRTSGSRIKRTIGTLNTWELDNDNNHGKYILNRLHPILNEILSSIDDETKKQLNLYLNLIELGSPMNLFEMEHLIQREEESLDLKLKNLLVLISEELLKKNPDMPLDELVESLMLFPQFESIGRITLEKIILKDVIND</sequence>
<dbReference type="SUPFAM" id="SSF55874">
    <property type="entry name" value="ATPase domain of HSP90 chaperone/DNA topoisomerase II/histidine kinase"/>
    <property type="match status" value="1"/>
</dbReference>
<dbReference type="AlphaFoldDB" id="A0A1E4QYW9"/>
<keyword evidence="1" id="KW-0067">ATP-binding</keyword>
<evidence type="ECO:0000313" key="2">
    <source>
        <dbReference type="Proteomes" id="UP000094784"/>
    </source>
</evidence>
<dbReference type="GO" id="GO:0016887">
    <property type="term" value="F:ATP hydrolysis activity"/>
    <property type="evidence" value="ECO:0007669"/>
    <property type="project" value="InterPro"/>
</dbReference>